<proteinExistence type="predicted"/>
<name>A0A0F9RQG0_9ZZZZ</name>
<gene>
    <name evidence="1" type="ORF">LCGC14_0616350</name>
</gene>
<dbReference type="AlphaFoldDB" id="A0A0F9RQG0"/>
<comment type="caution">
    <text evidence="1">The sequence shown here is derived from an EMBL/GenBank/DDBJ whole genome shotgun (WGS) entry which is preliminary data.</text>
</comment>
<reference evidence="1" key="1">
    <citation type="journal article" date="2015" name="Nature">
        <title>Complex archaea that bridge the gap between prokaryotes and eukaryotes.</title>
        <authorList>
            <person name="Spang A."/>
            <person name="Saw J.H."/>
            <person name="Jorgensen S.L."/>
            <person name="Zaremba-Niedzwiedzka K."/>
            <person name="Martijn J."/>
            <person name="Lind A.E."/>
            <person name="van Eijk R."/>
            <person name="Schleper C."/>
            <person name="Guy L."/>
            <person name="Ettema T.J."/>
        </authorList>
    </citation>
    <scope>NUCLEOTIDE SEQUENCE</scope>
</reference>
<dbReference type="EMBL" id="LAZR01001035">
    <property type="protein sequence ID" value="KKN52082.1"/>
    <property type="molecule type" value="Genomic_DNA"/>
</dbReference>
<sequence>MKEIKFGHQLYFTHSYDFFRKKVIAASKEKWDSIWLPDHLTGMSGALIITQKNLFFNYCFFYGCTKMRSPRSDVD</sequence>
<accession>A0A0F9RQG0</accession>
<organism evidence="1">
    <name type="scientific">marine sediment metagenome</name>
    <dbReference type="NCBI Taxonomy" id="412755"/>
    <lineage>
        <taxon>unclassified sequences</taxon>
        <taxon>metagenomes</taxon>
        <taxon>ecological metagenomes</taxon>
    </lineage>
</organism>
<protein>
    <submittedName>
        <fullName evidence="1">Uncharacterized protein</fullName>
    </submittedName>
</protein>
<evidence type="ECO:0000313" key="1">
    <source>
        <dbReference type="EMBL" id="KKN52082.1"/>
    </source>
</evidence>